<keyword evidence="1" id="KW-0472">Membrane</keyword>
<evidence type="ECO:0000256" key="1">
    <source>
        <dbReference type="SAM" id="Phobius"/>
    </source>
</evidence>
<evidence type="ECO:0000313" key="2">
    <source>
        <dbReference type="EMBL" id="KAH3660047.1"/>
    </source>
</evidence>
<reference evidence="2" key="1">
    <citation type="journal article" date="2021" name="Open Biol.">
        <title>Shared evolutionary footprints suggest mitochondrial oxidative damage underlies multiple complex I losses in fungi.</title>
        <authorList>
            <person name="Schikora-Tamarit M.A."/>
            <person name="Marcet-Houben M."/>
            <person name="Nosek J."/>
            <person name="Gabaldon T."/>
        </authorList>
    </citation>
    <scope>NUCLEOTIDE SEQUENCE</scope>
    <source>
        <strain evidence="2">CBS6075</strain>
    </source>
</reference>
<protein>
    <submittedName>
        <fullName evidence="2">Uncharacterized protein</fullName>
    </submittedName>
</protein>
<feature type="transmembrane region" description="Helical" evidence="1">
    <location>
        <begin position="12"/>
        <end position="33"/>
    </location>
</feature>
<dbReference type="AlphaFoldDB" id="A0A9P8NUT8"/>
<proteinExistence type="predicted"/>
<keyword evidence="1" id="KW-0812">Transmembrane</keyword>
<dbReference type="RefSeq" id="XP_046057758.1">
    <property type="nucleotide sequence ID" value="XM_046208628.1"/>
</dbReference>
<comment type="caution">
    <text evidence="2">The sequence shown here is derived from an EMBL/GenBank/DDBJ whole genome shotgun (WGS) entry which is preliminary data.</text>
</comment>
<keyword evidence="1" id="KW-1133">Transmembrane helix</keyword>
<name>A0A9P8NUT8_9ASCO</name>
<organism evidence="2 3">
    <name type="scientific">Ogataea philodendri</name>
    <dbReference type="NCBI Taxonomy" id="1378263"/>
    <lineage>
        <taxon>Eukaryota</taxon>
        <taxon>Fungi</taxon>
        <taxon>Dikarya</taxon>
        <taxon>Ascomycota</taxon>
        <taxon>Saccharomycotina</taxon>
        <taxon>Pichiomycetes</taxon>
        <taxon>Pichiales</taxon>
        <taxon>Pichiaceae</taxon>
        <taxon>Ogataea</taxon>
    </lineage>
</organism>
<dbReference type="Proteomes" id="UP000769157">
    <property type="component" value="Unassembled WGS sequence"/>
</dbReference>
<sequence length="134" mass="14152">MDESALNPAMMALVVATAGIMFPAICLISNLVLSGIWNTCDRKLAAETTKSSVSSSSLSKSTGPVFRRWAILCVESTKTATFSAAVQSLCPSNVCALVSSNSNGVGFSLVVHRVSIRSNRSMSSLKILAMILYT</sequence>
<dbReference type="EMBL" id="JAEUBE010000511">
    <property type="protein sequence ID" value="KAH3660047.1"/>
    <property type="molecule type" value="Genomic_DNA"/>
</dbReference>
<reference evidence="2" key="2">
    <citation type="submission" date="2021-01" db="EMBL/GenBank/DDBJ databases">
        <authorList>
            <person name="Schikora-Tamarit M.A."/>
        </authorList>
    </citation>
    <scope>NUCLEOTIDE SEQUENCE</scope>
    <source>
        <strain evidence="2">CBS6075</strain>
    </source>
</reference>
<accession>A0A9P8NUT8</accession>
<keyword evidence="3" id="KW-1185">Reference proteome</keyword>
<evidence type="ECO:0000313" key="3">
    <source>
        <dbReference type="Proteomes" id="UP000769157"/>
    </source>
</evidence>
<gene>
    <name evidence="2" type="ORF">OGAPHI_007252</name>
</gene>
<dbReference type="GeneID" id="70239216"/>